<dbReference type="RefSeq" id="WP_015666733.1">
    <property type="nucleotide sequence ID" value="NC_020453.1"/>
</dbReference>
<sequence>MEHAVIAHIPLREGSFGSERECAEIADLAARLQQAIDHQGVGEFDGDEFGGGRCVLYMYGPDADRLFGVIAPILKAAPSARGGFVVKRYGDAKDPEAVEVRVDL</sequence>
<dbReference type="Proteomes" id="UP000011841">
    <property type="component" value="Chromosome"/>
</dbReference>
<organism evidence="1 2">
    <name type="scientific">Bradyrhizobium oligotrophicum S58</name>
    <dbReference type="NCBI Taxonomy" id="1245469"/>
    <lineage>
        <taxon>Bacteria</taxon>
        <taxon>Pseudomonadati</taxon>
        <taxon>Pseudomonadota</taxon>
        <taxon>Alphaproteobacteria</taxon>
        <taxon>Hyphomicrobiales</taxon>
        <taxon>Nitrobacteraceae</taxon>
        <taxon>Bradyrhizobium</taxon>
    </lineage>
</organism>
<dbReference type="HOGENOM" id="CLU_2025352_0_0_5"/>
<name>M4Z7U3_9BRAD</name>
<dbReference type="KEGG" id="aol:S58_36300"/>
<proteinExistence type="predicted"/>
<dbReference type="AlphaFoldDB" id="M4Z7U3"/>
<dbReference type="PATRIC" id="fig|1245469.3.peg.3704"/>
<protein>
    <submittedName>
        <fullName evidence="1">Uncharacterized protein</fullName>
    </submittedName>
</protein>
<gene>
    <name evidence="1" type="ORF">S58_36300</name>
</gene>
<keyword evidence="2" id="KW-1185">Reference proteome</keyword>
<evidence type="ECO:0000313" key="2">
    <source>
        <dbReference type="Proteomes" id="UP000011841"/>
    </source>
</evidence>
<dbReference type="STRING" id="1245469.S58_36300"/>
<dbReference type="EMBL" id="AP012603">
    <property type="protein sequence ID" value="BAM89623.1"/>
    <property type="molecule type" value="Genomic_DNA"/>
</dbReference>
<evidence type="ECO:0000313" key="1">
    <source>
        <dbReference type="EMBL" id="BAM89623.1"/>
    </source>
</evidence>
<accession>M4Z7U3</accession>
<dbReference type="OrthoDB" id="678788at2"/>
<dbReference type="GeneID" id="301817458"/>
<reference evidence="1 2" key="1">
    <citation type="journal article" date="2013" name="Appl. Environ. Microbiol.">
        <title>Genome analysis suggests that the soil oligotrophic bacterium Agromonas oligotrophica (Bradyrhizobium oligotrophicum) is a nitrogen-fixing symbiont of Aeschynomene indica.</title>
        <authorList>
            <person name="Okubo T."/>
            <person name="Fukushima S."/>
            <person name="Itakura M."/>
            <person name="Oshima K."/>
            <person name="Longtonglang A."/>
            <person name="Teaumroong N."/>
            <person name="Mitsui H."/>
            <person name="Hattori M."/>
            <person name="Hattori R."/>
            <person name="Hattori T."/>
            <person name="Minamisawa K."/>
        </authorList>
    </citation>
    <scope>NUCLEOTIDE SEQUENCE [LARGE SCALE GENOMIC DNA]</scope>
    <source>
        <strain evidence="1 2">S58</strain>
    </source>
</reference>
<dbReference type="eggNOG" id="ENOG502ZHTX">
    <property type="taxonomic scope" value="Bacteria"/>
</dbReference>